<name>A0A8H6LSH9_9AGAR</name>
<gene>
    <name evidence="2" type="ORF">DFP72DRAFT_863260</name>
</gene>
<evidence type="ECO:0000313" key="2">
    <source>
        <dbReference type="EMBL" id="KAF6741065.1"/>
    </source>
</evidence>
<proteinExistence type="predicted"/>
<sequence>MKSTAQVGAVGNGIRVSEAEVTKEEVVITAQVGAVENGTRVSEAELRKKDVVITAQVGAVEHGIWVSEAEVWREEVEMPSIATRTCVLGVNCHSCAVQASLDDIPGGVEHINMLASCKGVSELGLISNSCFWEVASFLRDMAVGGEEEKMMAQRYMIGLLLTCLGGLTTSRAHYGLSLGIFRAYEVNERNVVNFRVDFHVARRLRLGRRSISPCFHFRLELGVWFVVGLAELVVLEDPLPLLLQPLGFSYRTGWDLVSGSMRADGKMMIGRPTGKWCQPPIFYRKSSLSTSRPRSFSSMADAEFSPTDLELMDLDDHDNSTWASRNPSKAIIPPRNNYKKLTDAQKITASVRLAQTREKQLQLTEDLGEFKITQARLLQEIAEKHGKSLDYVKGRATAASTFKTPRALNLHNAKLHFLSLEINNGFEEGERKNLMEIQHRLKDDPDMCELDKREEDRLLQILQDHKNVQKAGARANHRAAAADYEKTVGRIHEEMGKLHERTGATLFLLGAHDHVDDTLPPTFVDAGNTEAFFLEHIDMTANEFTRKFNSWCESRRNGSKAQGSTLRLLQIECRCLISEGLIYHELNNVMMAYDQYEAKIMVEHKVQLRGWPENVAWGTPHNLTTIAAVRKLRDALVSGACAWVKLSSQEHEAIVKKVEQAPPKKRKTRSDKGTKKITSDTSKTTDGPRKRARKAKKATSSQVPPY</sequence>
<evidence type="ECO:0000313" key="3">
    <source>
        <dbReference type="Proteomes" id="UP000521943"/>
    </source>
</evidence>
<feature type="region of interest" description="Disordered" evidence="1">
    <location>
        <begin position="657"/>
        <end position="706"/>
    </location>
</feature>
<dbReference type="Proteomes" id="UP000521943">
    <property type="component" value="Unassembled WGS sequence"/>
</dbReference>
<reference evidence="2 3" key="1">
    <citation type="submission" date="2020-07" db="EMBL/GenBank/DDBJ databases">
        <title>Comparative genomics of pyrophilous fungi reveals a link between fire events and developmental genes.</title>
        <authorList>
            <consortium name="DOE Joint Genome Institute"/>
            <person name="Steindorff A.S."/>
            <person name="Carver A."/>
            <person name="Calhoun S."/>
            <person name="Stillman K."/>
            <person name="Liu H."/>
            <person name="Lipzen A."/>
            <person name="Pangilinan J."/>
            <person name="Labutti K."/>
            <person name="Bruns T.D."/>
            <person name="Grigoriev I.V."/>
        </authorList>
    </citation>
    <scope>NUCLEOTIDE SEQUENCE [LARGE SCALE GENOMIC DNA]</scope>
    <source>
        <strain evidence="2 3">CBS 144469</strain>
    </source>
</reference>
<keyword evidence="3" id="KW-1185">Reference proteome</keyword>
<evidence type="ECO:0000256" key="1">
    <source>
        <dbReference type="SAM" id="MobiDB-lite"/>
    </source>
</evidence>
<comment type="caution">
    <text evidence="2">The sequence shown here is derived from an EMBL/GenBank/DDBJ whole genome shotgun (WGS) entry which is preliminary data.</text>
</comment>
<organism evidence="2 3">
    <name type="scientific">Ephemerocybe angulata</name>
    <dbReference type="NCBI Taxonomy" id="980116"/>
    <lineage>
        <taxon>Eukaryota</taxon>
        <taxon>Fungi</taxon>
        <taxon>Dikarya</taxon>
        <taxon>Basidiomycota</taxon>
        <taxon>Agaricomycotina</taxon>
        <taxon>Agaricomycetes</taxon>
        <taxon>Agaricomycetidae</taxon>
        <taxon>Agaricales</taxon>
        <taxon>Agaricineae</taxon>
        <taxon>Psathyrellaceae</taxon>
        <taxon>Ephemerocybe</taxon>
    </lineage>
</organism>
<dbReference type="AlphaFoldDB" id="A0A8H6LSH9"/>
<protein>
    <submittedName>
        <fullName evidence="2">Uncharacterized protein</fullName>
    </submittedName>
</protein>
<accession>A0A8H6LSH9</accession>
<dbReference type="EMBL" id="JACGCI010000298">
    <property type="protein sequence ID" value="KAF6741065.1"/>
    <property type="molecule type" value="Genomic_DNA"/>
</dbReference>